<gene>
    <name evidence="1" type="ORF">JR316_0012567</name>
</gene>
<keyword evidence="2" id="KW-1185">Reference proteome</keyword>
<dbReference type="EMBL" id="JAFIQS020000012">
    <property type="protein sequence ID" value="KAH9475456.1"/>
    <property type="molecule type" value="Genomic_DNA"/>
</dbReference>
<evidence type="ECO:0000313" key="2">
    <source>
        <dbReference type="Proteomes" id="UP000664032"/>
    </source>
</evidence>
<organism evidence="1 2">
    <name type="scientific">Psilocybe cubensis</name>
    <name type="common">Psychedelic mushroom</name>
    <name type="synonym">Stropharia cubensis</name>
    <dbReference type="NCBI Taxonomy" id="181762"/>
    <lineage>
        <taxon>Eukaryota</taxon>
        <taxon>Fungi</taxon>
        <taxon>Dikarya</taxon>
        <taxon>Basidiomycota</taxon>
        <taxon>Agaricomycotina</taxon>
        <taxon>Agaricomycetes</taxon>
        <taxon>Agaricomycetidae</taxon>
        <taxon>Agaricales</taxon>
        <taxon>Agaricineae</taxon>
        <taxon>Strophariaceae</taxon>
        <taxon>Psilocybe</taxon>
    </lineage>
</organism>
<dbReference type="Proteomes" id="UP000664032">
    <property type="component" value="Unassembled WGS sequence"/>
</dbReference>
<proteinExistence type="predicted"/>
<reference evidence="1" key="1">
    <citation type="submission" date="2021-10" db="EMBL/GenBank/DDBJ databases">
        <title>Psilocybe cubensis genome.</title>
        <authorList>
            <person name="Mckernan K.J."/>
            <person name="Crawford S."/>
            <person name="Trippe A."/>
            <person name="Kane L.T."/>
            <person name="Mclaughlin S."/>
        </authorList>
    </citation>
    <scope>NUCLEOTIDE SEQUENCE</scope>
    <source>
        <strain evidence="1">MGC-MH-2018</strain>
    </source>
</reference>
<name>A0ACB8GIV6_PSICU</name>
<comment type="caution">
    <text evidence="1">The sequence shown here is derived from an EMBL/GenBank/DDBJ whole genome shotgun (WGS) entry which is preliminary data.</text>
</comment>
<accession>A0ACB8GIV6</accession>
<protein>
    <submittedName>
        <fullName evidence="1">von Willebrand factor A domain-containing protein 5A</fullName>
    </submittedName>
</protein>
<sequence length="1455" mass="154925">MMLVKVPMGKPVSPHGFVSYASDGTPTYLPLRSVSAKVYIVDVSARVVLTQIYHNSDSNNNQCASAQYIFPVPANGAVCAFTMQTADGRMVRGVVKEREQAEKEYKFAIAHNTFAGLVYEATPDIFVITMGAIPGGQDVQVTIMYITPLADSDLPGYDQIEFTLPTYIGIRYGPPPASLPRIHSSSQRLASHSSHSHSEKTMLDIAVHIQMPSEILEIVSCTHDIKVDAHTTRTDSRFGLSTSYTATVTLDASGSPPRLNRDFVLAIRAAQLGSPRCVAEVVKAPYSVHKAKSASSVAFALTFVPRLKLRASVSSSTLSSKLPHVQRQHEYIFLIDRSGSMAHSRIELAKEALTLFVKSLPSTVDGAGVRTTFNVFGFGSTCVRLWNTSRVYDEANVRAALDHVKSIDANLGGTEILHALRCVLQACNSAIPTSIFVLTDGEVYDVEAIFALVSSAVAQSTPTSQNISALSPSPAPLRFFTLGIGDSASTALCEGIARAGGGVCLMSRKEADVSAKCGRLLTAAESAALGVFSGGNGGVGLDLGTGSPSNSGGPKGQSGGTANCAGEIEIDWGHGRGKLLQAPTRISALHPENRFTAFAILEDVDVDADGIPDEVVLYQRGKDGKQSEVGRVNVCLVEDPMHTLSKGYEYGTRGANKNTPPLIHTMAAHRIIQQLEDGNIDTLHAVRGQTTNGIHSSRGTDERERRAEVVRLSERFQVASRWASFVAVEDTLHGDGDGNLGVDNKNNTGKVVANEDDNADDDDDDDDFYLDEEEEAHAHASKSRTVKLTSTANVSSTVQPNSNGNIHAKQHTNPIEHSGANPNATADTPDPSSIGGLYPKTDRPTRGDLNVKISGARSGGNPPRMTDTSTYAPYAQTRPHNTNNMFNAVANHSTIPASTSCPVPVSSTSVSPGTPKPLAGSGRGRASTAWNYPPWPDVDNTEQVNGGQIYVNSNANVSAQSRGFPSTTAINYGAGLNGEGAPSTNSGAMGRPLGLRRSHTRITSASALPRHDVLPASSTMNTTAKVSSSTDTRGTMQIPSHFVNAFRPPGPPTGSAPPATSNPCAGQNSVSNTAGQMHAKGSIYFLDTISTIDEDNRGFAKNDAEVSSTQTSVGHVDGPRDVPQNTVLPPVDMHYKVVQSAAPPPVGRDACLDNAHAAAAGCHVHMRMPGAYPYSHGHVEPQSTCPPPPPPPPIHNPTPAPAPIPQPSHLDAPRHSSVPVRGGRLGARPQSVMYELETAVCIPSFLDSVSGTAVLGTVDKEDEERDNEDAPLLFVPTFASKTGVYRASNTKQGDNEDESGTARAPIIAAANMQRFDGSFVLDAQLHVLMGNSRRNVSLERLREAIPARLKERVGANVHEAETVWATVLVAAYLKKSLPQEKEVWIGLWDKAAAYVEGKVGRTASQGLEGLSFARLVLEASRLVLAWVAVRMTSRFRLSYVNLVIDPDDSVFSNTL</sequence>
<evidence type="ECO:0000313" key="1">
    <source>
        <dbReference type="EMBL" id="KAH9475456.1"/>
    </source>
</evidence>